<dbReference type="CDD" id="cd03801">
    <property type="entry name" value="GT4_PimA-like"/>
    <property type="match status" value="1"/>
</dbReference>
<dbReference type="PANTHER" id="PTHR12526">
    <property type="entry name" value="GLYCOSYLTRANSFERASE"/>
    <property type="match status" value="1"/>
</dbReference>
<proteinExistence type="predicted"/>
<accession>A0A098EA19</accession>
<evidence type="ECO:0000259" key="2">
    <source>
        <dbReference type="Pfam" id="PF13439"/>
    </source>
</evidence>
<dbReference type="AlphaFoldDB" id="A0A098EA19"/>
<feature type="domain" description="Glycosyltransferase subfamily 4-like N-terminal" evidence="2">
    <location>
        <begin position="24"/>
        <end position="207"/>
    </location>
</feature>
<organism evidence="3">
    <name type="scientific">groundwater metagenome</name>
    <dbReference type="NCBI Taxonomy" id="717931"/>
    <lineage>
        <taxon>unclassified sequences</taxon>
        <taxon>metagenomes</taxon>
        <taxon>ecological metagenomes</taxon>
    </lineage>
</organism>
<dbReference type="InterPro" id="IPR028098">
    <property type="entry name" value="Glyco_trans_4-like_N"/>
</dbReference>
<name>A0A098EA19_9ZZZZ</name>
<evidence type="ECO:0000259" key="1">
    <source>
        <dbReference type="Pfam" id="PF00534"/>
    </source>
</evidence>
<dbReference type="GO" id="GO:0017176">
    <property type="term" value="F:phosphatidylinositol N-acetylglucosaminyltransferase activity"/>
    <property type="evidence" value="ECO:0007669"/>
    <property type="project" value="UniProtKB-EC"/>
</dbReference>
<dbReference type="Gene3D" id="3.40.50.2000">
    <property type="entry name" value="Glycogen Phosphorylase B"/>
    <property type="match status" value="2"/>
</dbReference>
<reference evidence="3" key="1">
    <citation type="submission" date="2014-09" db="EMBL/GenBank/DDBJ databases">
        <authorList>
            <person name="Probst J Alexander"/>
        </authorList>
    </citation>
    <scope>NUCLEOTIDE SEQUENCE</scope>
</reference>
<dbReference type="PANTHER" id="PTHR12526:SF638">
    <property type="entry name" value="SPORE COAT PROTEIN SA"/>
    <property type="match status" value="1"/>
</dbReference>
<protein>
    <submittedName>
        <fullName evidence="3">Putative Phosphatidylinositol N-acetylglucosaminyltransferase</fullName>
        <ecNumber evidence="3">2.4.1.198</ecNumber>
    </submittedName>
</protein>
<sequence length="421" mass="47970">MIVIGYPTSDNEPIVSGEIKNPFYLSQTLKKLGHDVSVINTTFTTDKKFDSSCRVLDGIKIYDVKKIKKKYLRGIINPIIESIYKAKKLLQLIKTKNFDIIHIHTSTCTSLAAVLFLKKIKIIKSPIIITFHGTGFLEGRAEEDNKFSFYNFLVSINNLCQLYIDRITLRWSEKIISAGEYQVKEMLDVYKVPIEKLIPISNGVDTSFYTPLPKDSAEVTKIRERYGLIGMRVVLLVGRIAKKKGFQYIVEAAPYILKQIPNTRFFIVGGIDLFAHYEPKLIEKIRYLNLEEKFIIVKDVIEKNMPLYYDLADVCVVPSINYEPLPTVIFEAMSCGKPVVASNIGGIPDQIGYKDTLVPQKNPNKMAKKVVTILTDKALANRLSNQNRIQSKKFEWEKIAKEHIIIYLGLTHLPSKKDSVI</sequence>
<dbReference type="Pfam" id="PF13439">
    <property type="entry name" value="Glyco_transf_4"/>
    <property type="match status" value="1"/>
</dbReference>
<evidence type="ECO:0000313" key="3">
    <source>
        <dbReference type="EMBL" id="CEG12374.1"/>
    </source>
</evidence>
<dbReference type="EC" id="2.4.1.198" evidence="3"/>
<dbReference type="SUPFAM" id="SSF53756">
    <property type="entry name" value="UDP-Glycosyltransferase/glycogen phosphorylase"/>
    <property type="match status" value="1"/>
</dbReference>
<keyword evidence="3" id="KW-0328">Glycosyltransferase</keyword>
<feature type="domain" description="Glycosyl transferase family 1" evidence="1">
    <location>
        <begin position="231"/>
        <end position="388"/>
    </location>
</feature>
<dbReference type="EMBL" id="CCXY01000135">
    <property type="protein sequence ID" value="CEG12374.1"/>
    <property type="molecule type" value="Genomic_DNA"/>
</dbReference>
<keyword evidence="3" id="KW-0808">Transferase</keyword>
<gene>
    <name evidence="3" type="ORF">MSIBF_A220002</name>
</gene>
<dbReference type="InterPro" id="IPR001296">
    <property type="entry name" value="Glyco_trans_1"/>
</dbReference>
<dbReference type="Pfam" id="PF00534">
    <property type="entry name" value="Glycos_transf_1"/>
    <property type="match status" value="1"/>
</dbReference>